<dbReference type="GO" id="GO:0032436">
    <property type="term" value="P:positive regulation of proteasomal ubiquitin-dependent protein catabolic process"/>
    <property type="evidence" value="ECO:0007669"/>
    <property type="project" value="TreeGrafter"/>
</dbReference>
<dbReference type="Pfam" id="PF00179">
    <property type="entry name" value="UQ_con"/>
    <property type="match status" value="1"/>
</dbReference>
<keyword evidence="7" id="KW-1185">Reference proteome</keyword>
<keyword evidence="5" id="KW-0472">Membrane</keyword>
<dbReference type="GO" id="GO:0031461">
    <property type="term" value="C:cullin-RING ubiquitin ligase complex"/>
    <property type="evidence" value="ECO:0007669"/>
    <property type="project" value="TreeGrafter"/>
</dbReference>
<dbReference type="WBParaSite" id="scaffold36140_cov213.g23005">
    <property type="protein sequence ID" value="scaffold36140_cov213.g23005"/>
    <property type="gene ID" value="scaffold36140_cov213.g23005"/>
</dbReference>
<dbReference type="FunFam" id="3.10.110.10:FF:000051">
    <property type="entry name" value="ubiquitin-conjugating enzyme E2 R2-like"/>
    <property type="match status" value="1"/>
</dbReference>
<evidence type="ECO:0000256" key="5">
    <source>
        <dbReference type="SAM" id="Phobius"/>
    </source>
</evidence>
<dbReference type="InterPro" id="IPR016135">
    <property type="entry name" value="UBQ-conjugating_enzyme/RWD"/>
</dbReference>
<dbReference type="SMART" id="SM00212">
    <property type="entry name" value="UBCc"/>
    <property type="match status" value="1"/>
</dbReference>
<dbReference type="Gene3D" id="3.10.110.10">
    <property type="entry name" value="Ubiquitin Conjugating Enzyme"/>
    <property type="match status" value="1"/>
</dbReference>
<feature type="active site" description="Glycyl thioester intermediate" evidence="3">
    <location>
        <position position="901"/>
    </location>
</feature>
<protein>
    <submittedName>
        <fullName evidence="8">UBC core domain-containing protein</fullName>
    </submittedName>
</protein>
<dbReference type="InterPro" id="IPR019138">
    <property type="entry name" value="De-etiolated_protein_1_Det1"/>
</dbReference>
<sequence>MREPYDVDWCRRKRFPITNIVQLLVIRELGTRKEGSNFIKGSREFYQSISLSRNEYAVDRPQFFPLRFSPDGSKLVAISPNFRDIFIFPYAGVQVGVDKTWNNLFWSIFRKKIVVQLINPLGNPRSSEAFYFGIISRECAFITPDSRFLIVLSSFPVPENRSTFNGILRNQESLPPDSHLMHFVFYSIDLEVYNSVVGQLVEKYNFDFDEINVHSGVYLLEWTLGILSVQHQTIHILGINKHSGSFIPLRQIGPSVLDDDQLWDNRMNLGDDRIDGVFTAFRQRFLTFLYKQHATNGTINQFLYEMDFYTQLKMQKIQFVGPDLILIRMDLHPRHNDSHSGHQYLFVLFQWRVGEISGVFDKNSQLLFDAFEKFTESFKNGHLISNYFPTSMEHCRALKKQHQAIIKDQLKQQSFEQTRQRFLATLPLPNTQHMISSPYLDSNLFSVDERQIYQIEKGRFQLDQPLKIYNLKTKTCHAKLEFHSDSMRAHPSFYARVLFHPIDPFVMSTFSSMLSNHDKNLNINNLSDIDKKKINEDINKVSYNDKEQLVGEQLEKEKNYIQVYNKFWPFRVLKITNLILLFILAVGSCFCASYSLSWSRYWTTVLYEEPYHMESTYAFSQIILFIFAFCSLTVHHFVKYNTFMAAFFSLMDICFYAITIPILIIASIISSVKCLAEYRWFGPKLANFNYTFEGYVDLTETDSFYLNSDYLLDTIANRKKRLFVNLLLDPICLYLFCMVMRKSQLWAVGLNNYKTKFPNCSLIEEIYSRHYPFGMLKTTQWLLQTLVLFSAMYFPYFEVHNISPNNSLTSSSNTNAAAIRALQMELKSLQSQPIEGFKVVCDEDNLFKWTVAIFGPPGTLYQGGYFKAVLTFPTNYPYSPPSMRFIQPVYHPNVYPSGELCVSILHPPVDDPQSGELSSERWNPTQTVRTVLLSVISLLNEPNTSSPANVDASVSYRKYKEEGDQEYANIIRKQVDKSKEEARKDKVVVPETIEDYVVPTKIAATNNNDVIDMDEDYYDDGASDTTDVPESEHAEDSGQGDED</sequence>
<dbReference type="Pfam" id="PF09737">
    <property type="entry name" value="Det1"/>
    <property type="match status" value="1"/>
</dbReference>
<feature type="transmembrane region" description="Helical" evidence="5">
    <location>
        <begin position="617"/>
        <end position="638"/>
    </location>
</feature>
<keyword evidence="5" id="KW-1133">Transmembrane helix</keyword>
<dbReference type="PROSITE" id="PS00183">
    <property type="entry name" value="UBC_1"/>
    <property type="match status" value="1"/>
</dbReference>
<dbReference type="InterPro" id="IPR000608">
    <property type="entry name" value="UBC"/>
</dbReference>
<accession>A0A915MEB0</accession>
<dbReference type="PANTHER" id="PTHR13374">
    <property type="entry name" value="DET1 HOMOLOG DE-ETIOLATED-1 HOMOLOG"/>
    <property type="match status" value="1"/>
</dbReference>
<dbReference type="GO" id="GO:0005634">
    <property type="term" value="C:nucleus"/>
    <property type="evidence" value="ECO:0007669"/>
    <property type="project" value="TreeGrafter"/>
</dbReference>
<evidence type="ECO:0000256" key="2">
    <source>
        <dbReference type="ARBA" id="ARBA00022786"/>
    </source>
</evidence>
<keyword evidence="1" id="KW-0808">Transferase</keyword>
<dbReference type="Proteomes" id="UP000887561">
    <property type="component" value="Unplaced"/>
</dbReference>
<dbReference type="GO" id="GO:0016567">
    <property type="term" value="P:protein ubiquitination"/>
    <property type="evidence" value="ECO:0007669"/>
    <property type="project" value="TreeGrafter"/>
</dbReference>
<name>A0A915MEB0_MELJA</name>
<dbReference type="PROSITE" id="PS50127">
    <property type="entry name" value="UBC_2"/>
    <property type="match status" value="1"/>
</dbReference>
<feature type="compositionally biased region" description="Acidic residues" evidence="4">
    <location>
        <begin position="1012"/>
        <end position="1022"/>
    </location>
</feature>
<evidence type="ECO:0000256" key="3">
    <source>
        <dbReference type="PROSITE-ProRule" id="PRU10133"/>
    </source>
</evidence>
<evidence type="ECO:0000313" key="8">
    <source>
        <dbReference type="WBParaSite" id="scaffold36140_cov213.g23005"/>
    </source>
</evidence>
<keyword evidence="2" id="KW-0833">Ubl conjugation pathway</keyword>
<feature type="transmembrane region" description="Helical" evidence="5">
    <location>
        <begin position="575"/>
        <end position="596"/>
    </location>
</feature>
<dbReference type="GO" id="GO:0031625">
    <property type="term" value="F:ubiquitin protein ligase binding"/>
    <property type="evidence" value="ECO:0007669"/>
    <property type="project" value="TreeGrafter"/>
</dbReference>
<dbReference type="SUPFAM" id="SSF54495">
    <property type="entry name" value="UBC-like"/>
    <property type="match status" value="1"/>
</dbReference>
<feature type="region of interest" description="Disordered" evidence="4">
    <location>
        <begin position="1012"/>
        <end position="1043"/>
    </location>
</feature>
<dbReference type="InterPro" id="IPR023313">
    <property type="entry name" value="UBQ-conjugating_AS"/>
</dbReference>
<dbReference type="GO" id="GO:1990756">
    <property type="term" value="F:ubiquitin-like ligase-substrate adaptor activity"/>
    <property type="evidence" value="ECO:0007669"/>
    <property type="project" value="TreeGrafter"/>
</dbReference>
<evidence type="ECO:0000313" key="7">
    <source>
        <dbReference type="Proteomes" id="UP000887561"/>
    </source>
</evidence>
<evidence type="ECO:0000256" key="1">
    <source>
        <dbReference type="ARBA" id="ARBA00022679"/>
    </source>
</evidence>
<dbReference type="CDD" id="cd23803">
    <property type="entry name" value="UBCc_UBE2R"/>
    <property type="match status" value="1"/>
</dbReference>
<organism evidence="7 8">
    <name type="scientific">Meloidogyne javanica</name>
    <name type="common">Root-knot nematode worm</name>
    <dbReference type="NCBI Taxonomy" id="6303"/>
    <lineage>
        <taxon>Eukaryota</taxon>
        <taxon>Metazoa</taxon>
        <taxon>Ecdysozoa</taxon>
        <taxon>Nematoda</taxon>
        <taxon>Chromadorea</taxon>
        <taxon>Rhabditida</taxon>
        <taxon>Tylenchina</taxon>
        <taxon>Tylenchomorpha</taxon>
        <taxon>Tylenchoidea</taxon>
        <taxon>Meloidogynidae</taxon>
        <taxon>Meloidogyninae</taxon>
        <taxon>Meloidogyne</taxon>
        <taxon>Meloidogyne incognita group</taxon>
    </lineage>
</organism>
<feature type="domain" description="UBC core" evidence="6">
    <location>
        <begin position="817"/>
        <end position="980"/>
    </location>
</feature>
<feature type="transmembrane region" description="Helical" evidence="5">
    <location>
        <begin position="722"/>
        <end position="741"/>
    </location>
</feature>
<dbReference type="PANTHER" id="PTHR13374:SF3">
    <property type="entry name" value="DET1 HOMOLOG"/>
    <property type="match status" value="1"/>
</dbReference>
<dbReference type="GO" id="GO:0016740">
    <property type="term" value="F:transferase activity"/>
    <property type="evidence" value="ECO:0007669"/>
    <property type="project" value="UniProtKB-KW"/>
</dbReference>
<proteinExistence type="predicted"/>
<evidence type="ECO:0000259" key="6">
    <source>
        <dbReference type="PROSITE" id="PS50127"/>
    </source>
</evidence>
<evidence type="ECO:0000256" key="4">
    <source>
        <dbReference type="SAM" id="MobiDB-lite"/>
    </source>
</evidence>
<feature type="transmembrane region" description="Helical" evidence="5">
    <location>
        <begin position="644"/>
        <end position="669"/>
    </location>
</feature>
<reference evidence="8" key="1">
    <citation type="submission" date="2022-11" db="UniProtKB">
        <authorList>
            <consortium name="WormBaseParasite"/>
        </authorList>
    </citation>
    <scope>IDENTIFICATION</scope>
</reference>
<keyword evidence="5" id="KW-0812">Transmembrane</keyword>
<dbReference type="AlphaFoldDB" id="A0A915MEB0"/>